<dbReference type="GO" id="GO:0030041">
    <property type="term" value="P:actin filament polymerization"/>
    <property type="evidence" value="ECO:0007669"/>
    <property type="project" value="TreeGrafter"/>
</dbReference>
<feature type="compositionally biased region" description="Pro residues" evidence="1">
    <location>
        <begin position="522"/>
        <end position="532"/>
    </location>
</feature>
<feature type="region of interest" description="Disordered" evidence="1">
    <location>
        <begin position="213"/>
        <end position="244"/>
    </location>
</feature>
<dbReference type="Proteomes" id="UP000038009">
    <property type="component" value="Unassembled WGS sequence"/>
</dbReference>
<reference evidence="3 4" key="1">
    <citation type="journal article" date="2015" name="PLoS Pathog.">
        <title>Leptomonas seymouri: Adaptations to the Dixenous Life Cycle Analyzed by Genome Sequencing, Transcriptome Profiling and Co-infection with Leishmania donovani.</title>
        <authorList>
            <person name="Kraeva N."/>
            <person name="Butenko A."/>
            <person name="Hlavacova J."/>
            <person name="Kostygov A."/>
            <person name="Myskova J."/>
            <person name="Grybchuk D."/>
            <person name="Lestinova T."/>
            <person name="Votypka J."/>
            <person name="Volf P."/>
            <person name="Opperdoes F."/>
            <person name="Flegontov P."/>
            <person name="Lukes J."/>
            <person name="Yurchenko V."/>
        </authorList>
    </citation>
    <scope>NUCLEOTIDE SEQUENCE [LARGE SCALE GENOMIC DNA]</scope>
    <source>
        <strain evidence="3 4">ATCC 30220</strain>
    </source>
</reference>
<dbReference type="EMBL" id="LJSK01000072">
    <property type="protein sequence ID" value="KPI87837.1"/>
    <property type="molecule type" value="Genomic_DNA"/>
</dbReference>
<dbReference type="Gene3D" id="2.160.20.10">
    <property type="entry name" value="Single-stranded right-handed beta-helix, Pectin lyase-like"/>
    <property type="match status" value="1"/>
</dbReference>
<dbReference type="InterPro" id="IPR011050">
    <property type="entry name" value="Pectin_lyase_fold/virulence"/>
</dbReference>
<dbReference type="Pfam" id="PF13229">
    <property type="entry name" value="Beta_helix"/>
    <property type="match status" value="1"/>
</dbReference>
<dbReference type="VEuPathDB" id="TriTrypDB:Lsey_0072_0140"/>
<feature type="region of interest" description="Disordered" evidence="1">
    <location>
        <begin position="416"/>
        <end position="536"/>
    </location>
</feature>
<feature type="region of interest" description="Disordered" evidence="1">
    <location>
        <begin position="643"/>
        <end position="673"/>
    </location>
</feature>
<dbReference type="OMA" id="ATACHFY"/>
<feature type="compositionally biased region" description="Low complexity" evidence="1">
    <location>
        <begin position="293"/>
        <end position="305"/>
    </location>
</feature>
<feature type="domain" description="Right handed beta helix" evidence="2">
    <location>
        <begin position="686"/>
        <end position="833"/>
    </location>
</feature>
<evidence type="ECO:0000313" key="4">
    <source>
        <dbReference type="Proteomes" id="UP000038009"/>
    </source>
</evidence>
<feature type="region of interest" description="Disordered" evidence="1">
    <location>
        <begin position="148"/>
        <end position="169"/>
    </location>
</feature>
<dbReference type="PANTHER" id="PTHR45691">
    <property type="entry name" value="PROTEIN DIAPHANOUS"/>
    <property type="match status" value="1"/>
</dbReference>
<dbReference type="GO" id="GO:0005884">
    <property type="term" value="C:actin filament"/>
    <property type="evidence" value="ECO:0007669"/>
    <property type="project" value="TreeGrafter"/>
</dbReference>
<feature type="compositionally biased region" description="Polar residues" evidence="1">
    <location>
        <begin position="227"/>
        <end position="240"/>
    </location>
</feature>
<accession>A0A0N0P723</accession>
<feature type="compositionally biased region" description="Basic and acidic residues" evidence="1">
    <location>
        <begin position="647"/>
        <end position="656"/>
    </location>
</feature>
<feature type="compositionally biased region" description="Pro residues" evidence="1">
    <location>
        <begin position="155"/>
        <end position="166"/>
    </location>
</feature>
<feature type="compositionally biased region" description="Basic and acidic residues" evidence="1">
    <location>
        <begin position="497"/>
        <end position="509"/>
    </location>
</feature>
<dbReference type="SUPFAM" id="SSF51126">
    <property type="entry name" value="Pectin lyase-like"/>
    <property type="match status" value="1"/>
</dbReference>
<gene>
    <name evidence="3" type="ORF">ABL78_3064</name>
</gene>
<name>A0A0N0P723_LEPSE</name>
<sequence length="849" mass="89664">MDVRAELVHLYTTYNPKRLKDVDALLERFKGREHVILKSLREKYAKSSGAAAARRANESLLTNPSLLLANASSVMGDTNEASGVASVGSAAGGFESLPPPSHRVPALKPVTPSAPLAHLLSSSSLASSRVLPQGHHDSSTAAVEVPGGAAATTHRPPPPPSAPLPTSPFLFRNGAAASSTCTSAARLAEMQELIRQMTLLDVRQLAVRVGELTRPPANGEGRVPQLQWRQGHSGNRSSLTAPAGEARGDVSEVLQHTSVFVDFFATCARRYVALAQEEQAYLETQRQRALPRGRAATSAGGNAAALHEGEGSGGSAPKEDSSPPLHPLPTHNTVARSFAEGGSNHNSVAHTPDYQRNGHHQTNTSPLPPPKDDERTSAAAAAARERSGASPPSPSVRCDRKAAASCVRNMRHVCSASPLSTNDVGSPPACRTTTVSPLTSPDDISASPERRRRQSDEGELFASSEPPRRSRGLSHTPPSPPPPLPVSPPPPAPSGKTLREPTLRRDHIHMSSSSMRSEGLSTPPPPSPPSQPAPDALGQLTMTRAACHKAKRVLHWAPVDNQGNRYGPLCATLEAGDCVVLQPGVYYENLHLEHRGRVEFTSAYPGAAVVLQPFSDLEPVLSVSGARTQVELTGVVLVQGGVDNNNEEEKRRDNSHRLSAGVGHGGRGEGHGRVALDKPSVPLLLVRDGAGVSATACHFYGGTGGGVVAAGQHTRLRLDLCLISLCSFAGVYIHGGASASILQSKMKRSEVGLRVLQGSFSVSETSFEGNRSDGIVLYEESMGVLERSNVLNNGGNGIFLSRGTELRVVASVIELNAFYGVQRARGSTLHVKSSFVRDNGLLPINEELA</sequence>
<dbReference type="InterPro" id="IPR012334">
    <property type="entry name" value="Pectin_lyas_fold"/>
</dbReference>
<evidence type="ECO:0000313" key="3">
    <source>
        <dbReference type="EMBL" id="KPI87837.1"/>
    </source>
</evidence>
<comment type="caution">
    <text evidence="3">The sequence shown here is derived from an EMBL/GenBank/DDBJ whole genome shotgun (WGS) entry which is preliminary data.</text>
</comment>
<dbReference type="AlphaFoldDB" id="A0A0N0P723"/>
<dbReference type="OrthoDB" id="164285at2759"/>
<protein>
    <recommendedName>
        <fullName evidence="2">Right handed beta helix domain-containing protein</fullName>
    </recommendedName>
</protein>
<organism evidence="3 4">
    <name type="scientific">Leptomonas seymouri</name>
    <dbReference type="NCBI Taxonomy" id="5684"/>
    <lineage>
        <taxon>Eukaryota</taxon>
        <taxon>Discoba</taxon>
        <taxon>Euglenozoa</taxon>
        <taxon>Kinetoplastea</taxon>
        <taxon>Metakinetoplastina</taxon>
        <taxon>Trypanosomatida</taxon>
        <taxon>Trypanosomatidae</taxon>
        <taxon>Leishmaniinae</taxon>
        <taxon>Leptomonas</taxon>
    </lineage>
</organism>
<feature type="compositionally biased region" description="Pro residues" evidence="1">
    <location>
        <begin position="477"/>
        <end position="493"/>
    </location>
</feature>
<proteinExistence type="predicted"/>
<evidence type="ECO:0000259" key="2">
    <source>
        <dbReference type="Pfam" id="PF13229"/>
    </source>
</evidence>
<evidence type="ECO:0000256" key="1">
    <source>
        <dbReference type="SAM" id="MobiDB-lite"/>
    </source>
</evidence>
<keyword evidence="4" id="KW-1185">Reference proteome</keyword>
<dbReference type="PANTHER" id="PTHR45691:SF6">
    <property type="entry name" value="PROTEIN DIAPHANOUS"/>
    <property type="match status" value="1"/>
</dbReference>
<dbReference type="InterPro" id="IPR051412">
    <property type="entry name" value="Formin_Homology_Diaphanous_sf"/>
</dbReference>
<dbReference type="InterPro" id="IPR039448">
    <property type="entry name" value="Beta_helix"/>
</dbReference>
<feature type="region of interest" description="Disordered" evidence="1">
    <location>
        <begin position="292"/>
        <end position="398"/>
    </location>
</feature>